<gene>
    <name evidence="8" type="ORF">DKT75_13725</name>
</gene>
<comment type="caution">
    <text evidence="8">The sequence shown here is derived from an EMBL/GenBank/DDBJ whole genome shotgun (WGS) entry which is preliminary data.</text>
</comment>
<evidence type="ECO:0000256" key="3">
    <source>
        <dbReference type="ARBA" id="ARBA00023125"/>
    </source>
</evidence>
<feature type="domain" description="HTH luxR-type" evidence="6">
    <location>
        <begin position="147"/>
        <end position="212"/>
    </location>
</feature>
<dbReference type="InterPro" id="IPR001789">
    <property type="entry name" value="Sig_transdc_resp-reg_receiver"/>
</dbReference>
<dbReference type="GO" id="GO:0003677">
    <property type="term" value="F:DNA binding"/>
    <property type="evidence" value="ECO:0007669"/>
    <property type="project" value="UniProtKB-KW"/>
</dbReference>
<protein>
    <submittedName>
        <fullName evidence="8">DNA-binding response regulator</fullName>
    </submittedName>
</protein>
<dbReference type="RefSeq" id="WP_109824011.1">
    <property type="nucleotide sequence ID" value="NZ_QGKL01000037.1"/>
</dbReference>
<evidence type="ECO:0000313" key="9">
    <source>
        <dbReference type="Proteomes" id="UP000245506"/>
    </source>
</evidence>
<keyword evidence="1 5" id="KW-0597">Phosphoprotein</keyword>
<dbReference type="OrthoDB" id="9796655at2"/>
<dbReference type="InterPro" id="IPR000792">
    <property type="entry name" value="Tscrpt_reg_LuxR_C"/>
</dbReference>
<evidence type="ECO:0000313" key="8">
    <source>
        <dbReference type="EMBL" id="PWQ94989.1"/>
    </source>
</evidence>
<keyword evidence="9" id="KW-1185">Reference proteome</keyword>
<dbReference type="Proteomes" id="UP000245506">
    <property type="component" value="Unassembled WGS sequence"/>
</dbReference>
<dbReference type="Gene3D" id="3.40.50.2300">
    <property type="match status" value="1"/>
</dbReference>
<dbReference type="AlphaFoldDB" id="A0A317C9E4"/>
<evidence type="ECO:0000256" key="2">
    <source>
        <dbReference type="ARBA" id="ARBA00023015"/>
    </source>
</evidence>
<dbReference type="SMART" id="SM00448">
    <property type="entry name" value="REC"/>
    <property type="match status" value="1"/>
</dbReference>
<dbReference type="InterPro" id="IPR011006">
    <property type="entry name" value="CheY-like_superfamily"/>
</dbReference>
<dbReference type="PANTHER" id="PTHR43214:SF41">
    <property type="entry name" value="NITRATE_NITRITE RESPONSE REGULATOR PROTEIN NARP"/>
    <property type="match status" value="1"/>
</dbReference>
<dbReference type="InterPro" id="IPR039420">
    <property type="entry name" value="WalR-like"/>
</dbReference>
<evidence type="ECO:0000259" key="7">
    <source>
        <dbReference type="PROSITE" id="PS50110"/>
    </source>
</evidence>
<dbReference type="GO" id="GO:0000160">
    <property type="term" value="P:phosphorelay signal transduction system"/>
    <property type="evidence" value="ECO:0007669"/>
    <property type="project" value="InterPro"/>
</dbReference>
<keyword evidence="3 8" id="KW-0238">DNA-binding</keyword>
<evidence type="ECO:0000256" key="1">
    <source>
        <dbReference type="ARBA" id="ARBA00022553"/>
    </source>
</evidence>
<dbReference type="PROSITE" id="PS50043">
    <property type="entry name" value="HTH_LUXR_2"/>
    <property type="match status" value="1"/>
</dbReference>
<dbReference type="Pfam" id="PF00072">
    <property type="entry name" value="Response_reg"/>
    <property type="match status" value="1"/>
</dbReference>
<dbReference type="PROSITE" id="PS50110">
    <property type="entry name" value="RESPONSE_REGULATORY"/>
    <property type="match status" value="1"/>
</dbReference>
<proteinExistence type="predicted"/>
<evidence type="ECO:0000256" key="4">
    <source>
        <dbReference type="ARBA" id="ARBA00023163"/>
    </source>
</evidence>
<dbReference type="SMART" id="SM00421">
    <property type="entry name" value="HTH_LUXR"/>
    <property type="match status" value="1"/>
</dbReference>
<reference evidence="8 9" key="1">
    <citation type="submission" date="2018-05" db="EMBL/GenBank/DDBJ databases">
        <title>Leucothrix arctica sp. nov., isolated from Arctic seawater.</title>
        <authorList>
            <person name="Choi A."/>
            <person name="Baek K."/>
        </authorList>
    </citation>
    <scope>NUCLEOTIDE SEQUENCE [LARGE SCALE GENOMIC DNA]</scope>
    <source>
        <strain evidence="8 9">IMCC9719</strain>
    </source>
</reference>
<dbReference type="CDD" id="cd17535">
    <property type="entry name" value="REC_NarL-like"/>
    <property type="match status" value="1"/>
</dbReference>
<dbReference type="CDD" id="cd06170">
    <property type="entry name" value="LuxR_C_like"/>
    <property type="match status" value="1"/>
</dbReference>
<keyword evidence="4" id="KW-0804">Transcription</keyword>
<feature type="domain" description="Response regulatory" evidence="7">
    <location>
        <begin position="10"/>
        <end position="126"/>
    </location>
</feature>
<dbReference type="Pfam" id="PF00196">
    <property type="entry name" value="GerE"/>
    <property type="match status" value="1"/>
</dbReference>
<dbReference type="InterPro" id="IPR058245">
    <property type="entry name" value="NreC/VraR/RcsB-like_REC"/>
</dbReference>
<dbReference type="SUPFAM" id="SSF52172">
    <property type="entry name" value="CheY-like"/>
    <property type="match status" value="1"/>
</dbReference>
<organism evidence="8 9">
    <name type="scientific">Leucothrix arctica</name>
    <dbReference type="NCBI Taxonomy" id="1481894"/>
    <lineage>
        <taxon>Bacteria</taxon>
        <taxon>Pseudomonadati</taxon>
        <taxon>Pseudomonadota</taxon>
        <taxon>Gammaproteobacteria</taxon>
        <taxon>Thiotrichales</taxon>
        <taxon>Thiotrichaceae</taxon>
        <taxon>Leucothrix</taxon>
    </lineage>
</organism>
<evidence type="ECO:0000259" key="6">
    <source>
        <dbReference type="PROSITE" id="PS50043"/>
    </source>
</evidence>
<dbReference type="PRINTS" id="PR00038">
    <property type="entry name" value="HTHLUXR"/>
</dbReference>
<dbReference type="PANTHER" id="PTHR43214">
    <property type="entry name" value="TWO-COMPONENT RESPONSE REGULATOR"/>
    <property type="match status" value="1"/>
</dbReference>
<accession>A0A317C9E4</accession>
<dbReference type="EMBL" id="QGKL01000037">
    <property type="protein sequence ID" value="PWQ94989.1"/>
    <property type="molecule type" value="Genomic_DNA"/>
</dbReference>
<feature type="modified residue" description="4-aspartylphosphate" evidence="5">
    <location>
        <position position="61"/>
    </location>
</feature>
<dbReference type="GO" id="GO:0006355">
    <property type="term" value="P:regulation of DNA-templated transcription"/>
    <property type="evidence" value="ECO:0007669"/>
    <property type="project" value="InterPro"/>
</dbReference>
<keyword evidence="2" id="KW-0805">Transcription regulation</keyword>
<evidence type="ECO:0000256" key="5">
    <source>
        <dbReference type="PROSITE-ProRule" id="PRU00169"/>
    </source>
</evidence>
<sequence length="214" mass="23357">MSAKAAKTISVMVVEDDPTILNRLMTIIENTADFQLINGCSTVADAKSVLVKKTPDVLLVDLDLPDGNGIELIELVQHEGFDTATMVISVFGDEGHILNAIAAGASGYLLKDDQSIQIETAISDLAQGGAPISPSIARHLMKHFRPEEQLLEKLTKREQQVLQKVAKGYTSQEIAEMEGLSYHTVATHVKNIYRKLSVNSRAEAVFEALKMNLI</sequence>
<name>A0A317C9E4_9GAMM</name>